<organism evidence="2 3">
    <name type="scientific">[Clostridium] asparagiforme DSM 15981</name>
    <dbReference type="NCBI Taxonomy" id="518636"/>
    <lineage>
        <taxon>Bacteria</taxon>
        <taxon>Bacillati</taxon>
        <taxon>Bacillota</taxon>
        <taxon>Clostridia</taxon>
        <taxon>Lachnospirales</taxon>
        <taxon>Lachnospiraceae</taxon>
        <taxon>Enterocloster</taxon>
    </lineage>
</organism>
<dbReference type="AlphaFoldDB" id="C0CTZ8"/>
<accession>C0CTZ8</accession>
<dbReference type="HOGENOM" id="CLU_3128599_0_0_9"/>
<feature type="non-terminal residue" evidence="2">
    <location>
        <position position="1"/>
    </location>
</feature>
<keyword evidence="1" id="KW-0472">Membrane</keyword>
<reference evidence="2 3" key="1">
    <citation type="submission" date="2009-02" db="EMBL/GenBank/DDBJ databases">
        <title>Draft genome sequence of Clostridium asparagiforme (DSM 15981).</title>
        <authorList>
            <person name="Sudarsanam P."/>
            <person name="Ley R."/>
            <person name="Guruge J."/>
            <person name="Turnbaugh P.J."/>
            <person name="Mahowald M."/>
            <person name="Liep D."/>
            <person name="Gordon J."/>
        </authorList>
    </citation>
    <scope>NUCLEOTIDE SEQUENCE [LARGE SCALE GENOMIC DNA]</scope>
    <source>
        <strain evidence="2 3">DSM 15981</strain>
    </source>
</reference>
<keyword evidence="1" id="KW-1133">Transmembrane helix</keyword>
<comment type="caution">
    <text evidence="2">The sequence shown here is derived from an EMBL/GenBank/DDBJ whole genome shotgun (WGS) entry which is preliminary data.</text>
</comment>
<proteinExistence type="predicted"/>
<evidence type="ECO:0000256" key="1">
    <source>
        <dbReference type="SAM" id="Phobius"/>
    </source>
</evidence>
<protein>
    <submittedName>
        <fullName evidence="2">Uncharacterized protein</fullName>
    </submittedName>
</protein>
<evidence type="ECO:0000313" key="3">
    <source>
        <dbReference type="Proteomes" id="UP000004756"/>
    </source>
</evidence>
<gene>
    <name evidence="2" type="ORF">CLOSTASPAR_00447</name>
</gene>
<sequence>GIGAALNGNELKPVVRLFLGVAGAIAVLQLMVLCTGFVIIWLLVKDRKR</sequence>
<feature type="transmembrane region" description="Helical" evidence="1">
    <location>
        <begin position="17"/>
        <end position="44"/>
    </location>
</feature>
<name>C0CTZ8_9FIRM</name>
<dbReference type="Proteomes" id="UP000004756">
    <property type="component" value="Unassembled WGS sequence"/>
</dbReference>
<evidence type="ECO:0000313" key="2">
    <source>
        <dbReference type="EMBL" id="EEG57423.1"/>
    </source>
</evidence>
<keyword evidence="3" id="KW-1185">Reference proteome</keyword>
<dbReference type="EMBL" id="ACCJ01000020">
    <property type="protein sequence ID" value="EEG57423.1"/>
    <property type="molecule type" value="Genomic_DNA"/>
</dbReference>
<keyword evidence="1" id="KW-0812">Transmembrane</keyword>